<dbReference type="EMBL" id="AP025314">
    <property type="protein sequence ID" value="BDD09076.1"/>
    <property type="molecule type" value="Genomic_DNA"/>
</dbReference>
<organism evidence="1 2">
    <name type="scientific">Fulvitalea axinellae</name>
    <dbReference type="NCBI Taxonomy" id="1182444"/>
    <lineage>
        <taxon>Bacteria</taxon>
        <taxon>Pseudomonadati</taxon>
        <taxon>Bacteroidota</taxon>
        <taxon>Cytophagia</taxon>
        <taxon>Cytophagales</taxon>
        <taxon>Persicobacteraceae</taxon>
        <taxon>Fulvitalea</taxon>
    </lineage>
</organism>
<sequence>MKNLIELYPPKSSADQKLLLDFIGWKAESGHKTALKRDRWNQLKGLYKKAEADLADRDVLAALVCMIDGADPREVKQTPESPSQATLRYMKRRARRLMKKLGEENPELYCFISKKLLESLDVGIEDRIVSQLDKGDGSYPYVGEKPEGKTEAKGHYGMYGKGVMVDLRYRFVLGYVMLGESRHARQLNNGNGSFVYDFWKFRRTEPGMPFSEAWKKYGHGLADMMKDIRMPWYGLEFIYRVYGLLGEKLDLSQVGIAHYVNCLLSPSPVLKKLAMDSMWESWGPKPKPKKGLLGNLFRSKDTETSKPEAVIMEGWAMAYPEMPLAKKRKFEVEVLPGLLVREDTITNHKDEAAAEKRFQGVVTGLTYQRYSNRSGFPISKKLRDTALKLEGWGRIANFNDKAAEDLAYFLLNAGSKISVRRVLKLLKSQQLQSLVRRWYKMIDHSDVEQRETFLDVFKQSFEKMDWEARYVMSDVLNHEDKEFRALSWRILQRNSKKLGDGYWAFNAIWSTVSDIHKKGGKEALRTLFAEAPYAKVALTDILKRSDLNQIGRLSRDLLSFFQAEDELSEALMACLDQSFDSSPTYGMGMMFLFNSDESIARFLGKHRRALRRMFEHYWYVDSFVEAWFGVLKNMNSPIWELLGDLMVEADLDESFWRALVGGLENDENTIPARYWVTLFLESKNPALKNKADHLRNELWENLSRSVGSEVRSDLLPRLGSVIFLDVISGVRPAEWLRWICAMHEEDWQYVSILAEDKTLAHHNDVDFWISALEMLADTSLEENLRTRFWARPETKSAFSAFDHPALLDVKIPEAETMLCDWIDSKYTSIISDQEKLFKISIHPLPNVRDRGWTLVLASQPEVPFMLRMAECGVPEVFRKATEWFGKLPKGDSKESHAILALCDSPKQDVRGFGMDLIGERKEALNYSDSELLPCLSEHPDAYVQEKVALAMEELAETPVFAGTFDRQVLRQKNVARKAKESVKRRLEARLDMDPTLLLELANGRDKQDAEWAVLQLTKLAVADKVDPEVFSLA</sequence>
<evidence type="ECO:0000313" key="1">
    <source>
        <dbReference type="EMBL" id="BDD09076.1"/>
    </source>
</evidence>
<evidence type="ECO:0000313" key="2">
    <source>
        <dbReference type="Proteomes" id="UP001348817"/>
    </source>
</evidence>
<dbReference type="RefSeq" id="WP_338394294.1">
    <property type="nucleotide sequence ID" value="NZ_AP025314.1"/>
</dbReference>
<evidence type="ECO:0008006" key="3">
    <source>
        <dbReference type="Google" id="ProtNLM"/>
    </source>
</evidence>
<protein>
    <recommendedName>
        <fullName evidence="3">DUF4132 domain-containing protein</fullName>
    </recommendedName>
</protein>
<dbReference type="AlphaFoldDB" id="A0AAU9CJI5"/>
<proteinExistence type="predicted"/>
<reference evidence="1 2" key="1">
    <citation type="submission" date="2021-12" db="EMBL/GenBank/DDBJ databases">
        <title>Genome sequencing of bacteria with rrn-lacking chromosome and rrn-plasmid.</title>
        <authorList>
            <person name="Anda M."/>
            <person name="Iwasaki W."/>
        </authorList>
    </citation>
    <scope>NUCLEOTIDE SEQUENCE [LARGE SCALE GENOMIC DNA]</scope>
    <source>
        <strain evidence="1 2">DSM 100852</strain>
    </source>
</reference>
<dbReference type="SUPFAM" id="SSF48371">
    <property type="entry name" value="ARM repeat"/>
    <property type="match status" value="1"/>
</dbReference>
<keyword evidence="2" id="KW-1185">Reference proteome</keyword>
<dbReference type="Proteomes" id="UP001348817">
    <property type="component" value="Chromosome"/>
</dbReference>
<dbReference type="KEGG" id="fax:FUAX_15080"/>
<gene>
    <name evidence="1" type="ORF">FUAX_15080</name>
</gene>
<dbReference type="InterPro" id="IPR016024">
    <property type="entry name" value="ARM-type_fold"/>
</dbReference>
<name>A0AAU9CJI5_9BACT</name>
<accession>A0AAU9CJI5</accession>